<feature type="domain" description="HTH lysR-type" evidence="5">
    <location>
        <begin position="6"/>
        <end position="63"/>
    </location>
</feature>
<dbReference type="SUPFAM" id="SSF53850">
    <property type="entry name" value="Periplasmic binding protein-like II"/>
    <property type="match status" value="1"/>
</dbReference>
<dbReference type="NCBIfam" id="TIGR02424">
    <property type="entry name" value="TF_pcaQ"/>
    <property type="match status" value="1"/>
</dbReference>
<dbReference type="SUPFAM" id="SSF46785">
    <property type="entry name" value="Winged helix' DNA-binding domain"/>
    <property type="match status" value="1"/>
</dbReference>
<dbReference type="AlphaFoldDB" id="A0A212L924"/>
<dbReference type="PANTHER" id="PTHR30419">
    <property type="entry name" value="HTH-TYPE TRANSCRIPTIONAL REGULATOR YBHD"/>
    <property type="match status" value="1"/>
</dbReference>
<dbReference type="Pfam" id="PF03466">
    <property type="entry name" value="LysR_substrate"/>
    <property type="match status" value="1"/>
</dbReference>
<sequence length="309" mass="32953">MIENRIKHRHLSSFVEVARLKSIGKAAVSLSISQPAVSKTIRELEEILGVELFDRSHRSVVLSYYGEVFLRFAGASIAALRQGVESVELALKQGASIVRVGALASASSRVLPEAVTRFLGSSVGTTPQIITADNVAILNQLRAGELDFALGRMGSPASMVGLAFEHLYSERVAVVARREHPLFAQGAGLGRLSDYVVLVPPSGSIIHDHAVELLIRLAVGPQLRRIDTVSTVFGRAFATTTDAIWIAHYGEVVGDIAAGTLRELPVDTSDTFGPLGLIVRSGAPLTLGAELMMAALREVAGEVRAEGER</sequence>
<dbReference type="RefSeq" id="WP_288199648.1">
    <property type="nucleotide sequence ID" value="NZ_LT608334.1"/>
</dbReference>
<dbReference type="GO" id="GO:0019619">
    <property type="term" value="P:3,4-dihydroxybenzoate catabolic process"/>
    <property type="evidence" value="ECO:0007669"/>
    <property type="project" value="InterPro"/>
</dbReference>
<proteinExistence type="inferred from homology"/>
<comment type="similarity">
    <text evidence="1">Belongs to the LysR transcriptional regulatory family.</text>
</comment>
<keyword evidence="3" id="KW-0238">DNA-binding</keyword>
<dbReference type="GO" id="GO:0003700">
    <property type="term" value="F:DNA-binding transcription factor activity"/>
    <property type="evidence" value="ECO:0007669"/>
    <property type="project" value="InterPro"/>
</dbReference>
<keyword evidence="4" id="KW-0804">Transcription</keyword>
<dbReference type="PRINTS" id="PR00039">
    <property type="entry name" value="HTHLYSR"/>
</dbReference>
<dbReference type="FunFam" id="1.10.10.10:FF:000001">
    <property type="entry name" value="LysR family transcriptional regulator"/>
    <property type="match status" value="1"/>
</dbReference>
<organism evidence="6">
    <name type="scientific">uncultured Pleomorphomonas sp</name>
    <dbReference type="NCBI Taxonomy" id="442121"/>
    <lineage>
        <taxon>Bacteria</taxon>
        <taxon>Pseudomonadati</taxon>
        <taxon>Pseudomonadota</taxon>
        <taxon>Alphaproteobacteria</taxon>
        <taxon>Hyphomicrobiales</taxon>
        <taxon>Pleomorphomonadaceae</taxon>
        <taxon>Pleomorphomonas</taxon>
        <taxon>environmental samples</taxon>
    </lineage>
</organism>
<dbReference type="Gene3D" id="1.10.10.10">
    <property type="entry name" value="Winged helix-like DNA-binding domain superfamily/Winged helix DNA-binding domain"/>
    <property type="match status" value="1"/>
</dbReference>
<dbReference type="Pfam" id="PF00126">
    <property type="entry name" value="HTH_1"/>
    <property type="match status" value="1"/>
</dbReference>
<dbReference type="InterPro" id="IPR050950">
    <property type="entry name" value="HTH-type_LysR_regulators"/>
</dbReference>
<dbReference type="Gene3D" id="3.40.190.10">
    <property type="entry name" value="Periplasmic binding protein-like II"/>
    <property type="match status" value="2"/>
</dbReference>
<name>A0A212L924_9HYPH</name>
<dbReference type="PROSITE" id="PS50931">
    <property type="entry name" value="HTH_LYSR"/>
    <property type="match status" value="1"/>
</dbReference>
<dbReference type="InterPro" id="IPR000847">
    <property type="entry name" value="LysR_HTH_N"/>
</dbReference>
<dbReference type="GO" id="GO:0003677">
    <property type="term" value="F:DNA binding"/>
    <property type="evidence" value="ECO:0007669"/>
    <property type="project" value="UniProtKB-KW"/>
</dbReference>
<evidence type="ECO:0000259" key="5">
    <source>
        <dbReference type="PROSITE" id="PS50931"/>
    </source>
</evidence>
<protein>
    <submittedName>
        <fullName evidence="6">HTH-type transcriptional regulator PcaQ</fullName>
    </submittedName>
</protein>
<dbReference type="InterPro" id="IPR036390">
    <property type="entry name" value="WH_DNA-bd_sf"/>
</dbReference>
<dbReference type="InterPro" id="IPR036388">
    <property type="entry name" value="WH-like_DNA-bd_sf"/>
</dbReference>
<evidence type="ECO:0000256" key="2">
    <source>
        <dbReference type="ARBA" id="ARBA00023015"/>
    </source>
</evidence>
<gene>
    <name evidence="6" type="primary">pcaQ</name>
    <name evidence="6" type="ORF">KL86PLE_130075</name>
</gene>
<dbReference type="InterPro" id="IPR005119">
    <property type="entry name" value="LysR_subst-bd"/>
</dbReference>
<evidence type="ECO:0000256" key="3">
    <source>
        <dbReference type="ARBA" id="ARBA00023125"/>
    </source>
</evidence>
<evidence type="ECO:0000256" key="1">
    <source>
        <dbReference type="ARBA" id="ARBA00009437"/>
    </source>
</evidence>
<evidence type="ECO:0000256" key="4">
    <source>
        <dbReference type="ARBA" id="ARBA00023163"/>
    </source>
</evidence>
<dbReference type="PANTHER" id="PTHR30419:SF8">
    <property type="entry name" value="NITROGEN ASSIMILATION TRANSCRIPTIONAL ACTIVATOR-RELATED"/>
    <property type="match status" value="1"/>
</dbReference>
<reference evidence="6" key="1">
    <citation type="submission" date="2016-08" db="EMBL/GenBank/DDBJ databases">
        <authorList>
            <person name="Seilhamer J.J."/>
        </authorList>
    </citation>
    <scope>NUCLEOTIDE SEQUENCE</scope>
    <source>
        <strain evidence="6">86</strain>
    </source>
</reference>
<accession>A0A212L924</accession>
<dbReference type="EMBL" id="FMJD01000005">
    <property type="protein sequence ID" value="SCM74074.1"/>
    <property type="molecule type" value="Genomic_DNA"/>
</dbReference>
<dbReference type="GO" id="GO:0045893">
    <property type="term" value="P:positive regulation of DNA-templated transcription"/>
    <property type="evidence" value="ECO:0007669"/>
    <property type="project" value="InterPro"/>
</dbReference>
<dbReference type="InterPro" id="IPR012787">
    <property type="entry name" value="TF_PcaQ"/>
</dbReference>
<keyword evidence="2" id="KW-0805">Transcription regulation</keyword>
<dbReference type="GO" id="GO:0005829">
    <property type="term" value="C:cytosol"/>
    <property type="evidence" value="ECO:0007669"/>
    <property type="project" value="TreeGrafter"/>
</dbReference>
<evidence type="ECO:0000313" key="6">
    <source>
        <dbReference type="EMBL" id="SCM74074.1"/>
    </source>
</evidence>